<dbReference type="Pfam" id="PF00069">
    <property type="entry name" value="Pkinase"/>
    <property type="match status" value="1"/>
</dbReference>
<dbReference type="EMBL" id="QKWP01000170">
    <property type="protein sequence ID" value="RIB25555.1"/>
    <property type="molecule type" value="Genomic_DNA"/>
</dbReference>
<dbReference type="InterPro" id="IPR011009">
    <property type="entry name" value="Kinase-like_dom_sf"/>
</dbReference>
<dbReference type="GO" id="GO:0005524">
    <property type="term" value="F:ATP binding"/>
    <property type="evidence" value="ECO:0007669"/>
    <property type="project" value="InterPro"/>
</dbReference>
<sequence>SQRLMYLCSLIFELSGLHNEGIIHGDLHTKNIFHDDYKLTIADFGLSYSILQDKAKRKKTEVQGTVYGILPYIAPEVLKGEPLTPAADIYSFAMIMYEMITGCRPF</sequence>
<feature type="non-terminal residue" evidence="2">
    <location>
        <position position="1"/>
    </location>
</feature>
<evidence type="ECO:0000313" key="2">
    <source>
        <dbReference type="EMBL" id="RIB25555.1"/>
    </source>
</evidence>
<dbReference type="PANTHER" id="PTHR23257">
    <property type="entry name" value="SERINE-THREONINE PROTEIN KINASE"/>
    <property type="match status" value="1"/>
</dbReference>
<dbReference type="Gene3D" id="1.10.510.10">
    <property type="entry name" value="Transferase(Phosphotransferase) domain 1"/>
    <property type="match status" value="1"/>
</dbReference>
<dbReference type="OrthoDB" id="2388562at2759"/>
<dbReference type="GO" id="GO:0005737">
    <property type="term" value="C:cytoplasm"/>
    <property type="evidence" value="ECO:0007669"/>
    <property type="project" value="TreeGrafter"/>
</dbReference>
<comment type="caution">
    <text evidence="2">The sequence shown here is derived from an EMBL/GenBank/DDBJ whole genome shotgun (WGS) entry which is preliminary data.</text>
</comment>
<dbReference type="PROSITE" id="PS50011">
    <property type="entry name" value="PROTEIN_KINASE_DOM"/>
    <property type="match status" value="1"/>
</dbReference>
<evidence type="ECO:0000259" key="1">
    <source>
        <dbReference type="PROSITE" id="PS50011"/>
    </source>
</evidence>
<dbReference type="GO" id="GO:0004672">
    <property type="term" value="F:protein kinase activity"/>
    <property type="evidence" value="ECO:0007669"/>
    <property type="project" value="InterPro"/>
</dbReference>
<dbReference type="SUPFAM" id="SSF56112">
    <property type="entry name" value="Protein kinase-like (PK-like)"/>
    <property type="match status" value="1"/>
</dbReference>
<name>A0A397VSM0_9GLOM</name>
<keyword evidence="2" id="KW-0418">Kinase</keyword>
<feature type="non-terminal residue" evidence="2">
    <location>
        <position position="106"/>
    </location>
</feature>
<dbReference type="Proteomes" id="UP000266673">
    <property type="component" value="Unassembled WGS sequence"/>
</dbReference>
<gene>
    <name evidence="2" type="ORF">C2G38_1896849</name>
</gene>
<keyword evidence="3" id="KW-1185">Reference proteome</keyword>
<keyword evidence="2" id="KW-0808">Transferase</keyword>
<evidence type="ECO:0000313" key="3">
    <source>
        <dbReference type="Proteomes" id="UP000266673"/>
    </source>
</evidence>
<accession>A0A397VSM0</accession>
<dbReference type="InterPro" id="IPR000719">
    <property type="entry name" value="Prot_kinase_dom"/>
</dbReference>
<organism evidence="2 3">
    <name type="scientific">Gigaspora rosea</name>
    <dbReference type="NCBI Taxonomy" id="44941"/>
    <lineage>
        <taxon>Eukaryota</taxon>
        <taxon>Fungi</taxon>
        <taxon>Fungi incertae sedis</taxon>
        <taxon>Mucoromycota</taxon>
        <taxon>Glomeromycotina</taxon>
        <taxon>Glomeromycetes</taxon>
        <taxon>Diversisporales</taxon>
        <taxon>Gigasporaceae</taxon>
        <taxon>Gigaspora</taxon>
    </lineage>
</organism>
<proteinExistence type="predicted"/>
<dbReference type="STRING" id="44941.A0A397VSM0"/>
<dbReference type="InterPro" id="IPR050167">
    <property type="entry name" value="Ser_Thr_protein_kinase"/>
</dbReference>
<reference evidence="2 3" key="1">
    <citation type="submission" date="2018-06" db="EMBL/GenBank/DDBJ databases">
        <title>Comparative genomics reveals the genomic features of Rhizophagus irregularis, R. cerebriforme, R. diaphanum and Gigaspora rosea, and their symbiotic lifestyle signature.</title>
        <authorList>
            <person name="Morin E."/>
            <person name="San Clemente H."/>
            <person name="Chen E.C.H."/>
            <person name="De La Providencia I."/>
            <person name="Hainaut M."/>
            <person name="Kuo A."/>
            <person name="Kohler A."/>
            <person name="Murat C."/>
            <person name="Tang N."/>
            <person name="Roy S."/>
            <person name="Loubradou J."/>
            <person name="Henrissat B."/>
            <person name="Grigoriev I.V."/>
            <person name="Corradi N."/>
            <person name="Roux C."/>
            <person name="Martin F.M."/>
        </authorList>
    </citation>
    <scope>NUCLEOTIDE SEQUENCE [LARGE SCALE GENOMIC DNA]</scope>
    <source>
        <strain evidence="2 3">DAOM 194757</strain>
    </source>
</reference>
<feature type="domain" description="Protein kinase" evidence="1">
    <location>
        <begin position="1"/>
        <end position="106"/>
    </location>
</feature>
<dbReference type="GO" id="GO:0007165">
    <property type="term" value="P:signal transduction"/>
    <property type="evidence" value="ECO:0007669"/>
    <property type="project" value="TreeGrafter"/>
</dbReference>
<dbReference type="AlphaFoldDB" id="A0A397VSM0"/>
<protein>
    <submittedName>
        <fullName evidence="2">Kinase-like domain-containing protein</fullName>
    </submittedName>
</protein>